<dbReference type="Proteomes" id="UP001055811">
    <property type="component" value="Linkage Group LG06"/>
</dbReference>
<keyword evidence="2" id="KW-1185">Reference proteome</keyword>
<proteinExistence type="predicted"/>
<protein>
    <submittedName>
        <fullName evidence="1">Uncharacterized protein</fullName>
    </submittedName>
</protein>
<reference evidence="2" key="1">
    <citation type="journal article" date="2022" name="Mol. Ecol. Resour.">
        <title>The genomes of chicory, endive, great burdock and yacon provide insights into Asteraceae palaeo-polyploidization history and plant inulin production.</title>
        <authorList>
            <person name="Fan W."/>
            <person name="Wang S."/>
            <person name="Wang H."/>
            <person name="Wang A."/>
            <person name="Jiang F."/>
            <person name="Liu H."/>
            <person name="Zhao H."/>
            <person name="Xu D."/>
            <person name="Zhang Y."/>
        </authorList>
    </citation>
    <scope>NUCLEOTIDE SEQUENCE [LARGE SCALE GENOMIC DNA]</scope>
    <source>
        <strain evidence="2">cv. Punajuju</strain>
    </source>
</reference>
<gene>
    <name evidence="1" type="ORF">L2E82_34444</name>
</gene>
<name>A0ACB9BMD7_CICIN</name>
<comment type="caution">
    <text evidence="1">The sequence shown here is derived from an EMBL/GenBank/DDBJ whole genome shotgun (WGS) entry which is preliminary data.</text>
</comment>
<reference evidence="1 2" key="2">
    <citation type="journal article" date="2022" name="Mol. Ecol. Resour.">
        <title>The genomes of chicory, endive, great burdock and yacon provide insights into Asteraceae paleo-polyploidization history and plant inulin production.</title>
        <authorList>
            <person name="Fan W."/>
            <person name="Wang S."/>
            <person name="Wang H."/>
            <person name="Wang A."/>
            <person name="Jiang F."/>
            <person name="Liu H."/>
            <person name="Zhao H."/>
            <person name="Xu D."/>
            <person name="Zhang Y."/>
        </authorList>
    </citation>
    <scope>NUCLEOTIDE SEQUENCE [LARGE SCALE GENOMIC DNA]</scope>
    <source>
        <strain evidence="2">cv. Punajuju</strain>
        <tissue evidence="1">Leaves</tissue>
    </source>
</reference>
<evidence type="ECO:0000313" key="2">
    <source>
        <dbReference type="Proteomes" id="UP001055811"/>
    </source>
</evidence>
<accession>A0ACB9BMD7</accession>
<evidence type="ECO:0000313" key="1">
    <source>
        <dbReference type="EMBL" id="KAI3723098.1"/>
    </source>
</evidence>
<sequence length="96" mass="10859">MWIISSTKTTKSNLASFPANAATWESLRNSGVQNQLLSLHSDSVQPLPSVVSYAVFNSVLPFQNFTDTRLSLYQDLRRRRLGRCGRRLGFLLKEIS</sequence>
<organism evidence="1 2">
    <name type="scientific">Cichorium intybus</name>
    <name type="common">Chicory</name>
    <dbReference type="NCBI Taxonomy" id="13427"/>
    <lineage>
        <taxon>Eukaryota</taxon>
        <taxon>Viridiplantae</taxon>
        <taxon>Streptophyta</taxon>
        <taxon>Embryophyta</taxon>
        <taxon>Tracheophyta</taxon>
        <taxon>Spermatophyta</taxon>
        <taxon>Magnoliopsida</taxon>
        <taxon>eudicotyledons</taxon>
        <taxon>Gunneridae</taxon>
        <taxon>Pentapetalae</taxon>
        <taxon>asterids</taxon>
        <taxon>campanulids</taxon>
        <taxon>Asterales</taxon>
        <taxon>Asteraceae</taxon>
        <taxon>Cichorioideae</taxon>
        <taxon>Cichorieae</taxon>
        <taxon>Cichoriinae</taxon>
        <taxon>Cichorium</taxon>
    </lineage>
</organism>
<dbReference type="EMBL" id="CM042014">
    <property type="protein sequence ID" value="KAI3723098.1"/>
    <property type="molecule type" value="Genomic_DNA"/>
</dbReference>